<organism evidence="2 3">
    <name type="scientific">Terasakiispira papahanaumokuakeensis</name>
    <dbReference type="NCBI Taxonomy" id="197479"/>
    <lineage>
        <taxon>Bacteria</taxon>
        <taxon>Pseudomonadati</taxon>
        <taxon>Pseudomonadota</taxon>
        <taxon>Gammaproteobacteria</taxon>
        <taxon>Oceanospirillales</taxon>
        <taxon>Terasakiispira</taxon>
    </lineage>
</organism>
<evidence type="ECO:0000313" key="3">
    <source>
        <dbReference type="Proteomes" id="UP000094291"/>
    </source>
</evidence>
<feature type="domain" description="LysM" evidence="1">
    <location>
        <begin position="12"/>
        <end position="56"/>
    </location>
</feature>
<accession>A0A1E2V8K5</accession>
<dbReference type="Proteomes" id="UP000094291">
    <property type="component" value="Unassembled WGS sequence"/>
</dbReference>
<dbReference type="SUPFAM" id="SSF54106">
    <property type="entry name" value="LysM domain"/>
    <property type="match status" value="2"/>
</dbReference>
<dbReference type="Pfam" id="PF01551">
    <property type="entry name" value="Peptidase_M23"/>
    <property type="match status" value="1"/>
</dbReference>
<dbReference type="PANTHER" id="PTHR21666:SF270">
    <property type="entry name" value="MUREIN HYDROLASE ACTIVATOR ENVC"/>
    <property type="match status" value="1"/>
</dbReference>
<dbReference type="Gene3D" id="2.70.70.10">
    <property type="entry name" value="Glucose Permease (Domain IIA)"/>
    <property type="match status" value="1"/>
</dbReference>
<dbReference type="InterPro" id="IPR011055">
    <property type="entry name" value="Dup_hybrid_motif"/>
</dbReference>
<dbReference type="Gene3D" id="3.10.350.10">
    <property type="entry name" value="LysM domain"/>
    <property type="match status" value="2"/>
</dbReference>
<sequence length="245" mass="27228">MAAAQSSTRRAGRYQVQSGDTMSQIAARYRLQVGALMRFNPRVRPRALEPGDWLLIPKKSTDVPAKGPYLYHIRRGDTLSKLAAHFNISLLSLKQANADLNPKRLWVGQIVTIPVGDRGLNGYQWPVQKPNVVLSYSEQRWGVHQGLALKTAAHTKITAIAPGKVLFAGEMRGLGHVVIIDHRDGRQSIYAYCETLFVARDNNVSTRAPICSAGHQRRIDTNGIYFELREKGSPIPPLNYLPALP</sequence>
<dbReference type="InterPro" id="IPR018392">
    <property type="entry name" value="LysM"/>
</dbReference>
<dbReference type="InterPro" id="IPR016047">
    <property type="entry name" value="M23ase_b-sheet_dom"/>
</dbReference>
<dbReference type="RefSeq" id="WP_068997756.1">
    <property type="nucleotide sequence ID" value="NZ_MDTQ01000001.1"/>
</dbReference>
<dbReference type="GO" id="GO:0004222">
    <property type="term" value="F:metalloendopeptidase activity"/>
    <property type="evidence" value="ECO:0007669"/>
    <property type="project" value="TreeGrafter"/>
</dbReference>
<evidence type="ECO:0000313" key="2">
    <source>
        <dbReference type="EMBL" id="ODC03340.1"/>
    </source>
</evidence>
<dbReference type="EMBL" id="MDTQ01000001">
    <property type="protein sequence ID" value="ODC03340.1"/>
    <property type="molecule type" value="Genomic_DNA"/>
</dbReference>
<comment type="caution">
    <text evidence="2">The sequence shown here is derived from an EMBL/GenBank/DDBJ whole genome shotgun (WGS) entry which is preliminary data.</text>
</comment>
<reference evidence="2 3" key="1">
    <citation type="submission" date="2016-08" db="EMBL/GenBank/DDBJ databases">
        <authorList>
            <person name="Seilhamer J.J."/>
        </authorList>
    </citation>
    <scope>NUCLEOTIDE SEQUENCE [LARGE SCALE GENOMIC DNA]</scope>
    <source>
        <strain evidence="2 3">PH27A</strain>
    </source>
</reference>
<dbReference type="PANTHER" id="PTHR21666">
    <property type="entry name" value="PEPTIDASE-RELATED"/>
    <property type="match status" value="1"/>
</dbReference>
<proteinExistence type="predicted"/>
<keyword evidence="3" id="KW-1185">Reference proteome</keyword>
<dbReference type="STRING" id="197479.BFW38_07055"/>
<feature type="domain" description="LysM" evidence="1">
    <location>
        <begin position="69"/>
        <end position="113"/>
    </location>
</feature>
<name>A0A1E2V8K5_9GAMM</name>
<dbReference type="SUPFAM" id="SSF51261">
    <property type="entry name" value="Duplicated hybrid motif"/>
    <property type="match status" value="1"/>
</dbReference>
<dbReference type="Pfam" id="PF01476">
    <property type="entry name" value="LysM"/>
    <property type="match status" value="2"/>
</dbReference>
<dbReference type="SMART" id="SM00257">
    <property type="entry name" value="LysM"/>
    <property type="match status" value="2"/>
</dbReference>
<dbReference type="CDD" id="cd00118">
    <property type="entry name" value="LysM"/>
    <property type="match status" value="2"/>
</dbReference>
<dbReference type="InterPro" id="IPR036779">
    <property type="entry name" value="LysM_dom_sf"/>
</dbReference>
<evidence type="ECO:0000259" key="1">
    <source>
        <dbReference type="PROSITE" id="PS51782"/>
    </source>
</evidence>
<dbReference type="PROSITE" id="PS51782">
    <property type="entry name" value="LYSM"/>
    <property type="match status" value="2"/>
</dbReference>
<dbReference type="CDD" id="cd12797">
    <property type="entry name" value="M23_peptidase"/>
    <property type="match status" value="1"/>
</dbReference>
<dbReference type="InterPro" id="IPR050570">
    <property type="entry name" value="Cell_wall_metabolism_enzyme"/>
</dbReference>
<dbReference type="AlphaFoldDB" id="A0A1E2V8K5"/>
<gene>
    <name evidence="2" type="ORF">BFW38_07055</name>
</gene>
<protein>
    <recommendedName>
        <fullName evidence="1">LysM domain-containing protein</fullName>
    </recommendedName>
</protein>